<comment type="function">
    <text evidence="15">A helicase/nuclease that prepares dsDNA breaks (DSB) for recombinational DNA repair. Binds to DSBs and unwinds DNA via a highly rapid and processive ATP-dependent bidirectional helicase activity. Unwinds dsDNA until it encounters a Chi (crossover hotspot instigator) sequence from the 3' direction. Cuts ssDNA a few nucleotides 3' to the Chi site. The properties and activities of the enzyme are changed at Chi. The Chi-altered holoenzyme produces a long 3'-ssDNA overhang and facilitates RecA-binding to the ssDNA for homologous DNA recombination and repair. Holoenzyme degrades any linearized DNA that is unable to undergo homologous recombination. In the holoenzyme this subunit contributes ATPase, 3'-5' helicase, exonuclease activity and loads RecA onto ssDNA.</text>
</comment>
<dbReference type="GO" id="GO:0000724">
    <property type="term" value="P:double-strand break repair via homologous recombination"/>
    <property type="evidence" value="ECO:0007669"/>
    <property type="project" value="UniProtKB-UniRule"/>
</dbReference>
<evidence type="ECO:0000256" key="10">
    <source>
        <dbReference type="ARBA" id="ARBA00023125"/>
    </source>
</evidence>
<evidence type="ECO:0000256" key="9">
    <source>
        <dbReference type="ARBA" id="ARBA00022842"/>
    </source>
</evidence>
<feature type="domain" description="UvrD-like helicase C-terminal" evidence="19">
    <location>
        <begin position="485"/>
        <end position="751"/>
    </location>
</feature>
<evidence type="ECO:0000256" key="4">
    <source>
        <dbReference type="ARBA" id="ARBA00022763"/>
    </source>
</evidence>
<reference evidence="20" key="1">
    <citation type="submission" date="2022-10" db="EMBL/GenBank/DDBJ databases">
        <authorList>
            <person name="Boutroux M."/>
        </authorList>
    </citation>
    <scope>NUCLEOTIDE SEQUENCE</scope>
    <source>
        <strain evidence="20">51.81</strain>
    </source>
</reference>
<dbReference type="GO" id="GO:0043138">
    <property type="term" value="F:3'-5' DNA helicase activity"/>
    <property type="evidence" value="ECO:0007669"/>
    <property type="project" value="UniProtKB-UniRule"/>
</dbReference>
<evidence type="ECO:0000256" key="2">
    <source>
        <dbReference type="ARBA" id="ARBA00022723"/>
    </source>
</evidence>
<proteinExistence type="inferred from homology"/>
<keyword evidence="9 15" id="KW-0460">Magnesium</keyword>
<dbReference type="PROSITE" id="PS51217">
    <property type="entry name" value="UVRD_HELICASE_CTER"/>
    <property type="match status" value="1"/>
</dbReference>
<evidence type="ECO:0000256" key="15">
    <source>
        <dbReference type="HAMAP-Rule" id="MF_01485"/>
    </source>
</evidence>
<name>A0A9X4E2G6_9NEIS</name>
<evidence type="ECO:0000256" key="14">
    <source>
        <dbReference type="ARBA" id="ARBA00048988"/>
    </source>
</evidence>
<dbReference type="GO" id="GO:0008854">
    <property type="term" value="F:exodeoxyribonuclease V activity"/>
    <property type="evidence" value="ECO:0007669"/>
    <property type="project" value="UniProtKB-EC"/>
</dbReference>
<comment type="catalytic activity">
    <reaction evidence="13 15">
        <text>Couples ATP hydrolysis with the unwinding of duplex DNA by translocating in the 3'-5' direction.</text>
        <dbReference type="EC" id="5.6.2.4"/>
    </reaction>
</comment>
<dbReference type="InterPro" id="IPR011604">
    <property type="entry name" value="PDDEXK-like_dom_sf"/>
</dbReference>
<dbReference type="Proteomes" id="UP001149607">
    <property type="component" value="Chromosome"/>
</dbReference>
<dbReference type="Gene3D" id="1.10.486.10">
    <property type="entry name" value="PCRA, domain 4"/>
    <property type="match status" value="1"/>
</dbReference>
<evidence type="ECO:0000256" key="3">
    <source>
        <dbReference type="ARBA" id="ARBA00022741"/>
    </source>
</evidence>
<evidence type="ECO:0000256" key="16">
    <source>
        <dbReference type="PROSITE-ProRule" id="PRU00560"/>
    </source>
</evidence>
<evidence type="ECO:0000256" key="17">
    <source>
        <dbReference type="SAM" id="MobiDB-lite"/>
    </source>
</evidence>
<evidence type="ECO:0000256" key="13">
    <source>
        <dbReference type="ARBA" id="ARBA00034617"/>
    </source>
</evidence>
<dbReference type="GO" id="GO:0003677">
    <property type="term" value="F:DNA binding"/>
    <property type="evidence" value="ECO:0007669"/>
    <property type="project" value="UniProtKB-UniRule"/>
</dbReference>
<comment type="subunit">
    <text evidence="15">Heterotrimer of RecB, RecC and RecD. All subunits contribute to DNA-binding. Interacts with RecA.</text>
</comment>
<dbReference type="EMBL" id="JAPQFL010000006">
    <property type="protein sequence ID" value="MDD9328401.1"/>
    <property type="molecule type" value="Genomic_DNA"/>
</dbReference>
<feature type="region of interest" description="Nuclease activity, interacts with RecD and RecA" evidence="15">
    <location>
        <begin position="917"/>
        <end position="1202"/>
    </location>
</feature>
<dbReference type="PROSITE" id="PS51198">
    <property type="entry name" value="UVRD_HELICASE_ATP_BIND"/>
    <property type="match status" value="1"/>
</dbReference>
<evidence type="ECO:0000256" key="5">
    <source>
        <dbReference type="ARBA" id="ARBA00022801"/>
    </source>
</evidence>
<dbReference type="Pfam" id="PF13361">
    <property type="entry name" value="UvrD_C"/>
    <property type="match status" value="2"/>
</dbReference>
<comment type="domain">
    <text evidence="15">The C-terminal domain has nuclease activity and interacts with RecD. It interacts with RecA, facilitating its loading onto ssDNA.</text>
</comment>
<dbReference type="Gene3D" id="3.90.320.10">
    <property type="match status" value="1"/>
</dbReference>
<dbReference type="HAMAP" id="MF_01485">
    <property type="entry name" value="RecB"/>
    <property type="match status" value="1"/>
</dbReference>
<dbReference type="GO" id="GO:0009338">
    <property type="term" value="C:exodeoxyribonuclease V complex"/>
    <property type="evidence" value="ECO:0007669"/>
    <property type="project" value="TreeGrafter"/>
</dbReference>
<comment type="catalytic activity">
    <reaction evidence="15">
        <text>Exonucleolytic cleavage (in the presence of ATP) in either 5'- to 3'- or 3'- to 5'-direction to yield 5'-phosphooligonucleotides.</text>
        <dbReference type="EC" id="3.1.11.5"/>
    </reaction>
</comment>
<dbReference type="SUPFAM" id="SSF52540">
    <property type="entry name" value="P-loop containing nucleoside triphosphate hydrolases"/>
    <property type="match status" value="1"/>
</dbReference>
<keyword evidence="7 15" id="KW-0269">Exonuclease</keyword>
<keyword evidence="1 15" id="KW-0540">Nuclease</keyword>
<evidence type="ECO:0000256" key="6">
    <source>
        <dbReference type="ARBA" id="ARBA00022806"/>
    </source>
</evidence>
<feature type="binding site" evidence="16">
    <location>
        <begin position="21"/>
        <end position="28"/>
    </location>
    <ligand>
        <name>ATP</name>
        <dbReference type="ChEBI" id="CHEBI:30616"/>
    </ligand>
</feature>
<dbReference type="GO" id="GO:0005524">
    <property type="term" value="F:ATP binding"/>
    <property type="evidence" value="ECO:0007669"/>
    <property type="project" value="UniProtKB-UniRule"/>
</dbReference>
<dbReference type="EC" id="3.1.11.5" evidence="15"/>
<evidence type="ECO:0000313" key="21">
    <source>
        <dbReference type="EMBL" id="WWY03798.1"/>
    </source>
</evidence>
<evidence type="ECO:0000256" key="8">
    <source>
        <dbReference type="ARBA" id="ARBA00022840"/>
    </source>
</evidence>
<dbReference type="CDD" id="cd22352">
    <property type="entry name" value="RecB_C-like"/>
    <property type="match status" value="1"/>
</dbReference>
<dbReference type="GO" id="GO:0005829">
    <property type="term" value="C:cytosol"/>
    <property type="evidence" value="ECO:0007669"/>
    <property type="project" value="TreeGrafter"/>
</dbReference>
<dbReference type="InterPro" id="IPR000212">
    <property type="entry name" value="DNA_helicase_UvrD/REP"/>
</dbReference>
<dbReference type="Pfam" id="PF00580">
    <property type="entry name" value="UvrD-helicase"/>
    <property type="match status" value="1"/>
</dbReference>
<dbReference type="InterPro" id="IPR014016">
    <property type="entry name" value="UvrD-like_ATP-bd"/>
</dbReference>
<keyword evidence="8 15" id="KW-0067">ATP-binding</keyword>
<gene>
    <name evidence="15 20" type="primary">recB</name>
    <name evidence="20" type="ORF">ORY91_001825</name>
    <name evidence="21" type="ORF">V9W64_03415</name>
</gene>
<feature type="region of interest" description="Disordered" evidence="17">
    <location>
        <begin position="924"/>
        <end position="968"/>
    </location>
</feature>
<evidence type="ECO:0000313" key="22">
    <source>
        <dbReference type="Proteomes" id="UP001149607"/>
    </source>
</evidence>
<evidence type="ECO:0000256" key="11">
    <source>
        <dbReference type="ARBA" id="ARBA00023204"/>
    </source>
</evidence>
<comment type="catalytic activity">
    <reaction evidence="14 15">
        <text>ATP + H2O = ADP + phosphate + H(+)</text>
        <dbReference type="Rhea" id="RHEA:13065"/>
        <dbReference type="ChEBI" id="CHEBI:15377"/>
        <dbReference type="ChEBI" id="CHEBI:15378"/>
        <dbReference type="ChEBI" id="CHEBI:30616"/>
        <dbReference type="ChEBI" id="CHEBI:43474"/>
        <dbReference type="ChEBI" id="CHEBI:456216"/>
        <dbReference type="EC" id="5.6.2.4"/>
    </reaction>
</comment>
<feature type="binding site" evidence="15">
    <location>
        <position position="1112"/>
    </location>
    <ligand>
        <name>Mg(2+)</name>
        <dbReference type="ChEBI" id="CHEBI:18420"/>
    </ligand>
</feature>
<keyword evidence="2 15" id="KW-0479">Metal-binding</keyword>
<dbReference type="Gene3D" id="3.40.50.300">
    <property type="entry name" value="P-loop containing nucleotide triphosphate hydrolases"/>
    <property type="match status" value="2"/>
</dbReference>
<sequence>MTAQAFDPLDIPIQGTNLIEASAGTGKTYGIAALFSRLIVLEQMPVESVLVVTFTNAATAELKNRLRARLAEMLAVLETVPQAADHPAALAEYCRNRHEGDDFLPQILHKALQNEAQNRVILRLKAALSQFDNAAIYTIHGFCQRILRDYAFWCESPFDIELADNHDRLLLTAAQDFWRKRVAADPVTAQAVFSARLTPQTLLAGLRRHIGTPALDFRRPEPADGRARADALACWQQVQPQLAQLETLFWQVHPQLKANIYQKATFERIFAALRQTPPHQLPPAEKLDKFREEDLRAGLKKNAGIAAGTVNALNVLGHLHTRLQQAAQEEENILILLTQDFLTHLRQTLAAEKNRRRERTFDDLLGDVHRALTDLPQAAALAAVLARNWQAALIDEFQDTDPQQYAVFERIFVAHGRPLFLVGDPKQAIYRFRGADIHAYLYAAARADRRYTLTRNFRSHHALTGSINHLFRQKHRPFILADIPYPDVSAARQNSRLHPEPPAFTVRWLHGRDNEPANKAVLDTRAAEYCADEIAAQLNQGAAGRLNIVSGSGSRPLAPGDIAVLVRNRSQAAALADALKKRRVQSVMIRKDSVFHTAEAAALAALLQWWLNASHTDLLRFVLAGPLFKRSADELAALNENEAQISAYITAADHAVELWQKHGIYAALQYFSGRCGLETGLLSCGDERALTNYLQLAELLAAEDEHGRPPAALAEWLNRQIQTASDSDEHMLRLESDEALVKIITMHAAKGLQYPVVYCPFLWSVQAAQNDGWQVLQSAGRRELLAPSQLDAAAQEQIGADLLGEELRLFYVALTRAEEQLIVYAAADRQTAHHPIAHLLEGTPDTPPAETAKSYRAEKDTAAMLRRNWLRLMENAPEDTSFAWYDTPPEAAVYTPPQSGQADGLTAREFAPRPFEAVRQTSFTALTRRREAAAPDEWHSRIDPGETAAGTPPDTPDPDSRDAEPANGMAAFPRGIQAGLCLHGILETFDFRRPAAEQQAHAAACLAKHRYEADWLPVLLPMLDAVGRTPLNPQGVSLSSLPPEKRLPEMDFVMHAHDFSPDRVRRALAEAGLTETCLNAAAALDFDTVRGFLNGFIDMTCLSGSGEVCIIDYKSNHLGNHAADYRTGALNEAVAHHHYYFQAWIYAVAAARYLHIRRYPLHTVRIRYLFLRGLDGTGNGVWQWDIPAAALTPWLEQTHNPR</sequence>
<dbReference type="NCBIfam" id="TIGR00609">
    <property type="entry name" value="recB"/>
    <property type="match status" value="1"/>
</dbReference>
<dbReference type="InterPro" id="IPR004586">
    <property type="entry name" value="RecB"/>
</dbReference>
<feature type="compositionally biased region" description="Basic and acidic residues" evidence="17">
    <location>
        <begin position="928"/>
        <end position="944"/>
    </location>
</feature>
<feature type="domain" description="UvrD-like helicase ATP-binding" evidence="18">
    <location>
        <begin position="1"/>
        <end position="460"/>
    </location>
</feature>
<comment type="miscellaneous">
    <text evidence="15">In the RecBCD complex, RecB has a slow 3'-5' helicase, an exonuclease activity and loads RecA onto ssDNA, RecD has a fast 5'-3' helicase activity, while RecC stimulates the ATPase and processivity of the RecB helicase and contributes to recognition of the Chi site.</text>
</comment>
<dbReference type="InterPro" id="IPR027417">
    <property type="entry name" value="P-loop_NTPase"/>
</dbReference>
<dbReference type="GO" id="GO:0000287">
    <property type="term" value="F:magnesium ion binding"/>
    <property type="evidence" value="ECO:0007669"/>
    <property type="project" value="UniProtKB-UniRule"/>
</dbReference>
<keyword evidence="6 15" id="KW-0347">Helicase</keyword>
<reference evidence="21" key="2">
    <citation type="submission" date="2024-02" db="EMBL/GenBank/DDBJ databases">
        <title>Neisseria leonii sp. nov.</title>
        <authorList>
            <person name="Boutroux M."/>
            <person name="Favre-Rochex S."/>
            <person name="Gorgette O."/>
            <person name="Touak G."/>
            <person name="Muhle E."/>
            <person name="Chesneau O."/>
            <person name="Clermont D."/>
            <person name="Rahi P."/>
        </authorList>
    </citation>
    <scope>NUCLEOTIDE SEQUENCE</scope>
    <source>
        <strain evidence="21">51.81</strain>
    </source>
</reference>
<keyword evidence="5 15" id="KW-0378">Hydrolase</keyword>
<dbReference type="EC" id="5.6.2.4" evidence="15"/>
<comment type="cofactor">
    <cofactor evidence="15">
        <name>Mg(2+)</name>
        <dbReference type="ChEBI" id="CHEBI:18420"/>
    </cofactor>
    <text evidence="15">Binds 1 Mg(2+) ion per subunit.</text>
</comment>
<evidence type="ECO:0000256" key="12">
    <source>
        <dbReference type="ARBA" id="ARBA00023235"/>
    </source>
</evidence>
<evidence type="ECO:0000259" key="18">
    <source>
        <dbReference type="PROSITE" id="PS51198"/>
    </source>
</evidence>
<evidence type="ECO:0000256" key="7">
    <source>
        <dbReference type="ARBA" id="ARBA00022839"/>
    </source>
</evidence>
<feature type="active site" description="For nuclease activity" evidence="15">
    <location>
        <position position="1112"/>
    </location>
</feature>
<dbReference type="InterPro" id="IPR011335">
    <property type="entry name" value="Restrct_endonuc-II-like"/>
</dbReference>
<feature type="region of interest" description="DNA-binding and helicase activity, interacts with RecC" evidence="15">
    <location>
        <begin position="1"/>
        <end position="895"/>
    </location>
</feature>
<evidence type="ECO:0000256" key="1">
    <source>
        <dbReference type="ARBA" id="ARBA00022722"/>
    </source>
</evidence>
<keyword evidence="10 15" id="KW-0238">DNA-binding</keyword>
<organism evidence="20">
    <name type="scientific">Neisseria leonii</name>
    <dbReference type="NCBI Taxonomy" id="2995413"/>
    <lineage>
        <taxon>Bacteria</taxon>
        <taxon>Pseudomonadati</taxon>
        <taxon>Pseudomonadota</taxon>
        <taxon>Betaproteobacteria</taxon>
        <taxon>Neisseriales</taxon>
        <taxon>Neisseriaceae</taxon>
        <taxon>Neisseria</taxon>
    </lineage>
</organism>
<dbReference type="InterPro" id="IPR014017">
    <property type="entry name" value="DNA_helicase_UvrD-like_C"/>
</dbReference>
<keyword evidence="22" id="KW-1185">Reference proteome</keyword>
<keyword evidence="4 15" id="KW-0227">DNA damage</keyword>
<accession>A0A9X4E2G6</accession>
<dbReference type="RefSeq" id="WP_274585489.1">
    <property type="nucleotide sequence ID" value="NZ_CP146598.1"/>
</dbReference>
<keyword evidence="12 15" id="KW-0413">Isomerase</keyword>
<keyword evidence="11 15" id="KW-0234">DNA repair</keyword>
<dbReference type="SUPFAM" id="SSF52980">
    <property type="entry name" value="Restriction endonuclease-like"/>
    <property type="match status" value="1"/>
</dbReference>
<feature type="binding site" evidence="15">
    <location>
        <position position="983"/>
    </location>
    <ligand>
        <name>Mg(2+)</name>
        <dbReference type="ChEBI" id="CHEBI:18420"/>
    </ligand>
</feature>
<dbReference type="EMBL" id="CP146598">
    <property type="protein sequence ID" value="WWY03798.1"/>
    <property type="molecule type" value="Genomic_DNA"/>
</dbReference>
<dbReference type="Gene3D" id="1.10.3170.10">
    <property type="entry name" value="Recbcd, chain B, domain 2"/>
    <property type="match status" value="1"/>
</dbReference>
<evidence type="ECO:0000259" key="19">
    <source>
        <dbReference type="PROSITE" id="PS51217"/>
    </source>
</evidence>
<dbReference type="AlphaFoldDB" id="A0A9X4E2G6"/>
<comment type="domain">
    <text evidence="15">The N-terminal DNA-binding domain is a ssDNA-dependent ATPase and has ATP-dependent 3'-5' helicase function. This domain interacts with RecC.</text>
</comment>
<dbReference type="PANTHER" id="PTHR11070">
    <property type="entry name" value="UVRD / RECB / PCRA DNA HELICASE FAMILY MEMBER"/>
    <property type="match status" value="1"/>
</dbReference>
<comment type="similarity">
    <text evidence="15">Belongs to the helicase family. UvrD subfamily.</text>
</comment>
<feature type="binding site" evidence="15">
    <location>
        <position position="1098"/>
    </location>
    <ligand>
        <name>Mg(2+)</name>
        <dbReference type="ChEBI" id="CHEBI:18420"/>
    </ligand>
</feature>
<keyword evidence="3 15" id="KW-0547">Nucleotide-binding</keyword>
<evidence type="ECO:0000313" key="20">
    <source>
        <dbReference type="EMBL" id="MDD9328401.1"/>
    </source>
</evidence>
<dbReference type="PANTHER" id="PTHR11070:SF23">
    <property type="entry name" value="RECBCD ENZYME SUBUNIT RECB"/>
    <property type="match status" value="1"/>
</dbReference>
<protein>
    <recommendedName>
        <fullName evidence="15">RecBCD enzyme subunit RecB</fullName>
        <ecNumber evidence="15">3.1.11.5</ecNumber>
        <ecNumber evidence="15">5.6.2.4</ecNumber>
    </recommendedName>
    <alternativeName>
        <fullName evidence="15">DNA 3'-5' helicase subunit RecB</fullName>
    </alternativeName>
    <alternativeName>
        <fullName evidence="15">Exonuclease V subunit RecB</fullName>
        <shortName evidence="15">ExoV subunit RecB</shortName>
    </alternativeName>
    <alternativeName>
        <fullName evidence="15">Helicase/nuclease RecBCD subunit RecB</fullName>
    </alternativeName>
</protein>